<accession>A0A6S8HM72</accession>
<dbReference type="EMBL" id="HBIM01000924">
    <property type="protein sequence ID" value="CAE0402522.1"/>
    <property type="molecule type" value="Transcribed_RNA"/>
</dbReference>
<feature type="compositionally biased region" description="Low complexity" evidence="1">
    <location>
        <begin position="239"/>
        <end position="250"/>
    </location>
</feature>
<evidence type="ECO:0000256" key="1">
    <source>
        <dbReference type="SAM" id="MobiDB-lite"/>
    </source>
</evidence>
<feature type="region of interest" description="Disordered" evidence="1">
    <location>
        <begin position="534"/>
        <end position="575"/>
    </location>
</feature>
<dbReference type="AlphaFoldDB" id="A0A6S8HM72"/>
<evidence type="ECO:0000313" key="3">
    <source>
        <dbReference type="EMBL" id="CAE0402523.1"/>
    </source>
</evidence>
<feature type="compositionally biased region" description="Low complexity" evidence="1">
    <location>
        <begin position="200"/>
        <end position="215"/>
    </location>
</feature>
<feature type="compositionally biased region" description="Low complexity" evidence="1">
    <location>
        <begin position="262"/>
        <end position="278"/>
    </location>
</feature>
<gene>
    <name evidence="2" type="ORF">ACOF00016_LOCUS805</name>
    <name evidence="3" type="ORF">ACOF00016_LOCUS806</name>
</gene>
<sequence length="575" mass="61997">MSQSATESPHSARGALSSSQPHSLTMQSPCIESPPTLKPPVSVVFVDMPGAMRRSTIQGTTSPLQSPPPARSNTSLFGSTTAATSGTSPNSGFFRLQPRHKLKGTISPQGTINSSQSRKRRVGTLTDDNTQPSLDLKTGNPIFEWSSGWKAPHSKEGTPEESPGSTDGNALDLQGLSLKSPLRPSPPRPPKGREGESQISLMFSSFSRFSQSSDCSLRKNMTSSIDGTEESKSTEGRRSPAVSSVKSSPKLIPLKVLLHNDPNSPLSSRPPLRSTPASFKNHPGEGRPAAGASLPPQIFMSAHSPQGSLSPIHDPDAIDPPPKTRRTHHFDSPGSRKSTPRRSPRIPKISLTPRSDGPSTSLYTEGFPQFPSPPQGLQADEENMSESHMILQRAYEQNMVIGSPERTNTYASRPEFFIPVPDWGESQTTWLNPTETDRFAGMFSENGSFSEDSQDVDFVLASPAVIAEESTAQANAKYRRLHLAADSTGHLSSTSLLGMNFIQSNTCLAAMENKPSGSSFLSLSRFSGSCGQLRRNESQTSVGLTLDYSQPDSSERDLVTPPPSQSQPKDPPHHH</sequence>
<dbReference type="EMBL" id="HBIM01000925">
    <property type="protein sequence ID" value="CAE0402523.1"/>
    <property type="molecule type" value="Transcribed_RNA"/>
</dbReference>
<reference evidence="3" key="1">
    <citation type="submission" date="2021-01" db="EMBL/GenBank/DDBJ databases">
        <authorList>
            <person name="Corre E."/>
            <person name="Pelletier E."/>
            <person name="Niang G."/>
            <person name="Scheremetjew M."/>
            <person name="Finn R."/>
            <person name="Kale V."/>
            <person name="Holt S."/>
            <person name="Cochrane G."/>
            <person name="Meng A."/>
            <person name="Brown T."/>
            <person name="Cohen L."/>
        </authorList>
    </citation>
    <scope>NUCLEOTIDE SEQUENCE</scope>
    <source>
        <strain evidence="3">CCMP127</strain>
    </source>
</reference>
<organism evidence="3">
    <name type="scientific">Amphora coffeiformis</name>
    <dbReference type="NCBI Taxonomy" id="265554"/>
    <lineage>
        <taxon>Eukaryota</taxon>
        <taxon>Sar</taxon>
        <taxon>Stramenopiles</taxon>
        <taxon>Ochrophyta</taxon>
        <taxon>Bacillariophyta</taxon>
        <taxon>Bacillariophyceae</taxon>
        <taxon>Bacillariophycidae</taxon>
        <taxon>Thalassiophysales</taxon>
        <taxon>Catenulaceae</taxon>
        <taxon>Amphora</taxon>
    </lineage>
</organism>
<feature type="compositionally biased region" description="Polar residues" evidence="1">
    <location>
        <begin position="106"/>
        <end position="116"/>
    </location>
</feature>
<protein>
    <submittedName>
        <fullName evidence="3">Uncharacterized protein</fullName>
    </submittedName>
</protein>
<evidence type="ECO:0000313" key="2">
    <source>
        <dbReference type="EMBL" id="CAE0402522.1"/>
    </source>
</evidence>
<feature type="region of interest" description="Disordered" evidence="1">
    <location>
        <begin position="1"/>
        <end position="360"/>
    </location>
</feature>
<feature type="compositionally biased region" description="Basic and acidic residues" evidence="1">
    <location>
        <begin position="229"/>
        <end position="238"/>
    </location>
</feature>
<feature type="compositionally biased region" description="Polar residues" evidence="1">
    <location>
        <begin position="538"/>
        <end position="552"/>
    </location>
</feature>
<feature type="compositionally biased region" description="Polar residues" evidence="1">
    <location>
        <begin position="16"/>
        <end position="30"/>
    </location>
</feature>
<feature type="compositionally biased region" description="Polar residues" evidence="1">
    <location>
        <begin position="55"/>
        <end position="64"/>
    </location>
</feature>
<feature type="compositionally biased region" description="Low complexity" evidence="1">
    <location>
        <begin position="74"/>
        <end position="92"/>
    </location>
</feature>
<name>A0A6S8HM72_9STRA</name>
<proteinExistence type="predicted"/>